<dbReference type="AlphaFoldDB" id="A0A9D4HQ05"/>
<evidence type="ECO:0000256" key="1">
    <source>
        <dbReference type="SAM" id="SignalP"/>
    </source>
</evidence>
<evidence type="ECO:0000313" key="4">
    <source>
        <dbReference type="Proteomes" id="UP000828390"/>
    </source>
</evidence>
<reference evidence="3" key="2">
    <citation type="submission" date="2020-11" db="EMBL/GenBank/DDBJ databases">
        <authorList>
            <person name="McCartney M.A."/>
            <person name="Auch B."/>
            <person name="Kono T."/>
            <person name="Mallez S."/>
            <person name="Becker A."/>
            <person name="Gohl D.M."/>
            <person name="Silverstein K.A.T."/>
            <person name="Koren S."/>
            <person name="Bechman K.B."/>
            <person name="Herman A."/>
            <person name="Abrahante J.E."/>
            <person name="Garbe J."/>
        </authorList>
    </citation>
    <scope>NUCLEOTIDE SEQUENCE</scope>
    <source>
        <strain evidence="3">Duluth1</strain>
        <tissue evidence="3">Whole animal</tissue>
    </source>
</reference>
<organism evidence="3 4">
    <name type="scientific">Dreissena polymorpha</name>
    <name type="common">Zebra mussel</name>
    <name type="synonym">Mytilus polymorpha</name>
    <dbReference type="NCBI Taxonomy" id="45954"/>
    <lineage>
        <taxon>Eukaryota</taxon>
        <taxon>Metazoa</taxon>
        <taxon>Spiralia</taxon>
        <taxon>Lophotrochozoa</taxon>
        <taxon>Mollusca</taxon>
        <taxon>Bivalvia</taxon>
        <taxon>Autobranchia</taxon>
        <taxon>Heteroconchia</taxon>
        <taxon>Euheterodonta</taxon>
        <taxon>Imparidentia</taxon>
        <taxon>Neoheterodontei</taxon>
        <taxon>Myida</taxon>
        <taxon>Dreissenoidea</taxon>
        <taxon>Dreissenidae</taxon>
        <taxon>Dreissena</taxon>
    </lineage>
</organism>
<gene>
    <name evidence="3" type="ORF">DPMN_052660</name>
</gene>
<evidence type="ECO:0000313" key="3">
    <source>
        <dbReference type="EMBL" id="KAH3726791.1"/>
    </source>
</evidence>
<dbReference type="InterPro" id="IPR036445">
    <property type="entry name" value="GPCR_2_extracell_dom_sf"/>
</dbReference>
<feature type="signal peptide" evidence="1">
    <location>
        <begin position="1"/>
        <end position="19"/>
    </location>
</feature>
<reference evidence="3" key="1">
    <citation type="journal article" date="2019" name="bioRxiv">
        <title>The Genome of the Zebra Mussel, Dreissena polymorpha: A Resource for Invasive Species Research.</title>
        <authorList>
            <person name="McCartney M.A."/>
            <person name="Auch B."/>
            <person name="Kono T."/>
            <person name="Mallez S."/>
            <person name="Zhang Y."/>
            <person name="Obille A."/>
            <person name="Becker A."/>
            <person name="Abrahante J.E."/>
            <person name="Garbe J."/>
            <person name="Badalamenti J.P."/>
            <person name="Herman A."/>
            <person name="Mangelson H."/>
            <person name="Liachko I."/>
            <person name="Sullivan S."/>
            <person name="Sone E.D."/>
            <person name="Koren S."/>
            <person name="Silverstein K.A.T."/>
            <person name="Beckman K.B."/>
            <person name="Gohl D.M."/>
        </authorList>
    </citation>
    <scope>NUCLEOTIDE SEQUENCE</scope>
    <source>
        <strain evidence="3">Duluth1</strain>
        <tissue evidence="3">Whole animal</tissue>
    </source>
</reference>
<dbReference type="InterPro" id="IPR001879">
    <property type="entry name" value="GPCR_2_extracellular_dom"/>
</dbReference>
<dbReference type="SUPFAM" id="SSF111418">
    <property type="entry name" value="Hormone receptor domain"/>
    <property type="match status" value="1"/>
</dbReference>
<feature type="chain" id="PRO_5038538503" description="G-protein coupled receptors family 2 profile 1 domain-containing protein" evidence="1">
    <location>
        <begin position="20"/>
        <end position="405"/>
    </location>
</feature>
<protein>
    <recommendedName>
        <fullName evidence="2">G-protein coupled receptors family 2 profile 1 domain-containing protein</fullName>
    </recommendedName>
</protein>
<dbReference type="InterPro" id="IPR015919">
    <property type="entry name" value="Cadherin-like_sf"/>
</dbReference>
<keyword evidence="4" id="KW-1185">Reference proteome</keyword>
<comment type="caution">
    <text evidence="3">The sequence shown here is derived from an EMBL/GenBank/DDBJ whole genome shotgun (WGS) entry which is preliminary data.</text>
</comment>
<dbReference type="GO" id="GO:0016020">
    <property type="term" value="C:membrane"/>
    <property type="evidence" value="ECO:0007669"/>
    <property type="project" value="InterPro"/>
</dbReference>
<sequence length="405" mass="44744">MVLRLWRACVLFIDIRAKAAMTWNGAPSSRSLKVDLTVSGPCFNPVTSLTVNDRQGDLVYSLLSQNPNGSFYRDEDSIKCTASVLKSNGYSSYTLNVSVADNNTTLYDTFTVTILGLPIICEAQKDDYGLWPETIVASIAQVPCTSAVEKGTYYRTCLKSGWDQVNNNCSIDQYVIVDVINKISNLNSTRQEDISDTLLNITKTMNTLSNNSKISEEVSYLQDIANASAKLVDYIEQNSDKITDAITDNILGTISNFLDENKHDAWHKINAETETASVEEPVGVATVLSSADRFLAILRNSKCNAFDMNSTEQKDNKNMYVELGLRRNASVQFPSKKSYGSNVKIPQQSITGLLEACFVGAIYPTIGAVLNGQVTFLQKCTQESFCLCCCDFFSRTYTLLHGLFA</sequence>
<proteinExistence type="predicted"/>
<evidence type="ECO:0000259" key="2">
    <source>
        <dbReference type="PROSITE" id="PS50227"/>
    </source>
</evidence>
<dbReference type="PROSITE" id="PS50227">
    <property type="entry name" value="G_PROTEIN_RECEP_F2_3"/>
    <property type="match status" value="1"/>
</dbReference>
<dbReference type="Pfam" id="PF02793">
    <property type="entry name" value="HRM"/>
    <property type="match status" value="1"/>
</dbReference>
<feature type="domain" description="G-protein coupled receptors family 2 profile 1" evidence="2">
    <location>
        <begin position="121"/>
        <end position="162"/>
    </location>
</feature>
<keyword evidence="1" id="KW-0732">Signal</keyword>
<name>A0A9D4HQ05_DREPO</name>
<dbReference type="Proteomes" id="UP000828390">
    <property type="component" value="Unassembled WGS sequence"/>
</dbReference>
<dbReference type="SUPFAM" id="SSF49313">
    <property type="entry name" value="Cadherin-like"/>
    <property type="match status" value="1"/>
</dbReference>
<dbReference type="EMBL" id="JAIWYP010000012">
    <property type="protein sequence ID" value="KAH3726791.1"/>
    <property type="molecule type" value="Genomic_DNA"/>
</dbReference>
<dbReference type="GO" id="GO:0005509">
    <property type="term" value="F:calcium ion binding"/>
    <property type="evidence" value="ECO:0007669"/>
    <property type="project" value="InterPro"/>
</dbReference>
<accession>A0A9D4HQ05</accession>
<dbReference type="GO" id="GO:0004930">
    <property type="term" value="F:G protein-coupled receptor activity"/>
    <property type="evidence" value="ECO:0007669"/>
    <property type="project" value="InterPro"/>
</dbReference>